<dbReference type="SUPFAM" id="SSF116726">
    <property type="entry name" value="TrkA C-terminal domain-like"/>
    <property type="match status" value="1"/>
</dbReference>
<feature type="domain" description="RCK N-terminal" evidence="9">
    <location>
        <begin position="412"/>
        <end position="529"/>
    </location>
</feature>
<dbReference type="PANTHER" id="PTHR42751">
    <property type="entry name" value="SODIUM/HYDROGEN EXCHANGER FAMILY/TRKA DOMAIN PROTEIN"/>
    <property type="match status" value="1"/>
</dbReference>
<dbReference type="Pfam" id="PF02254">
    <property type="entry name" value="TrkA_N"/>
    <property type="match status" value="1"/>
</dbReference>
<evidence type="ECO:0000259" key="10">
    <source>
        <dbReference type="PROSITE" id="PS51202"/>
    </source>
</evidence>
<dbReference type="PROSITE" id="PS51201">
    <property type="entry name" value="RCK_N"/>
    <property type="match status" value="1"/>
</dbReference>
<evidence type="ECO:0000256" key="1">
    <source>
        <dbReference type="ARBA" id="ARBA00004141"/>
    </source>
</evidence>
<dbReference type="PROSITE" id="PS51202">
    <property type="entry name" value="RCK_C"/>
    <property type="match status" value="1"/>
</dbReference>
<feature type="transmembrane region" description="Helical" evidence="8">
    <location>
        <begin position="116"/>
        <end position="135"/>
    </location>
</feature>
<dbReference type="InterPro" id="IPR036291">
    <property type="entry name" value="NAD(P)-bd_dom_sf"/>
</dbReference>
<evidence type="ECO:0000256" key="4">
    <source>
        <dbReference type="ARBA" id="ARBA00022538"/>
    </source>
</evidence>
<evidence type="ECO:0000259" key="9">
    <source>
        <dbReference type="PROSITE" id="PS51201"/>
    </source>
</evidence>
<dbReference type="InterPro" id="IPR038770">
    <property type="entry name" value="Na+/solute_symporter_sf"/>
</dbReference>
<evidence type="ECO:0000256" key="6">
    <source>
        <dbReference type="ARBA" id="ARBA00022989"/>
    </source>
</evidence>
<dbReference type="GO" id="GO:0008324">
    <property type="term" value="F:monoatomic cation transmembrane transporter activity"/>
    <property type="evidence" value="ECO:0007669"/>
    <property type="project" value="InterPro"/>
</dbReference>
<dbReference type="STRING" id="390640.SAMN04488034_102528"/>
<name>A0A1H5M2K7_9FLAO</name>
<dbReference type="EMBL" id="FNUG01000002">
    <property type="protein sequence ID" value="SEE83506.1"/>
    <property type="molecule type" value="Genomic_DNA"/>
</dbReference>
<evidence type="ECO:0000256" key="8">
    <source>
        <dbReference type="SAM" id="Phobius"/>
    </source>
</evidence>
<comment type="subcellular location">
    <subcellularLocation>
        <location evidence="1">Membrane</location>
        <topology evidence="1">Multi-pass membrane protein</topology>
    </subcellularLocation>
</comment>
<keyword evidence="12" id="KW-1185">Reference proteome</keyword>
<dbReference type="AlphaFoldDB" id="A0A1H5M2K7"/>
<dbReference type="Pfam" id="PF02080">
    <property type="entry name" value="TrkA_C"/>
    <property type="match status" value="1"/>
</dbReference>
<evidence type="ECO:0000313" key="11">
    <source>
        <dbReference type="EMBL" id="SEE83506.1"/>
    </source>
</evidence>
<accession>A0A1H5M2K7</accession>
<organism evidence="11 12">
    <name type="scientific">Salinimicrobium catena</name>
    <dbReference type="NCBI Taxonomy" id="390640"/>
    <lineage>
        <taxon>Bacteria</taxon>
        <taxon>Pseudomonadati</taxon>
        <taxon>Bacteroidota</taxon>
        <taxon>Flavobacteriia</taxon>
        <taxon>Flavobacteriales</taxon>
        <taxon>Flavobacteriaceae</taxon>
        <taxon>Salinimicrobium</taxon>
    </lineage>
</organism>
<dbReference type="InterPro" id="IPR003148">
    <property type="entry name" value="RCK_N"/>
</dbReference>
<feature type="transmembrane region" description="Helical" evidence="8">
    <location>
        <begin position="87"/>
        <end position="110"/>
    </location>
</feature>
<feature type="transmembrane region" description="Helical" evidence="8">
    <location>
        <begin position="180"/>
        <end position="198"/>
    </location>
</feature>
<keyword evidence="5 8" id="KW-0812">Transmembrane</keyword>
<feature type="transmembrane region" description="Helical" evidence="8">
    <location>
        <begin position="323"/>
        <end position="346"/>
    </location>
</feature>
<feature type="transmembrane region" description="Helical" evidence="8">
    <location>
        <begin position="30"/>
        <end position="49"/>
    </location>
</feature>
<evidence type="ECO:0000256" key="7">
    <source>
        <dbReference type="ARBA" id="ARBA00023136"/>
    </source>
</evidence>
<proteinExistence type="inferred from homology"/>
<feature type="transmembrane region" description="Helical" evidence="8">
    <location>
        <begin position="147"/>
        <end position="174"/>
    </location>
</feature>
<dbReference type="Pfam" id="PF00999">
    <property type="entry name" value="Na_H_Exchanger"/>
    <property type="match status" value="1"/>
</dbReference>
<comment type="similarity">
    <text evidence="2">Belongs to the monovalent cation:proton antiporter 2 (CPA2) transporter (TC 2.A.37) family.</text>
</comment>
<keyword evidence="6 8" id="KW-1133">Transmembrane helix</keyword>
<keyword evidence="3" id="KW-0813">Transport</keyword>
<dbReference type="GO" id="GO:0006813">
    <property type="term" value="P:potassium ion transport"/>
    <property type="evidence" value="ECO:0007669"/>
    <property type="project" value="UniProtKB-KW"/>
</dbReference>
<keyword evidence="4" id="KW-0630">Potassium</keyword>
<reference evidence="11 12" key="1">
    <citation type="submission" date="2016-10" db="EMBL/GenBank/DDBJ databases">
        <authorList>
            <person name="de Groot N.N."/>
        </authorList>
    </citation>
    <scope>NUCLEOTIDE SEQUENCE [LARGE SCALE GENOMIC DNA]</scope>
    <source>
        <strain evidence="11 12">DSM 23553</strain>
    </source>
</reference>
<dbReference type="InterPro" id="IPR036721">
    <property type="entry name" value="RCK_C_sf"/>
</dbReference>
<dbReference type="GO" id="GO:0015297">
    <property type="term" value="F:antiporter activity"/>
    <property type="evidence" value="ECO:0007669"/>
    <property type="project" value="InterPro"/>
</dbReference>
<dbReference type="InterPro" id="IPR006153">
    <property type="entry name" value="Cation/H_exchanger_TM"/>
</dbReference>
<evidence type="ECO:0000256" key="5">
    <source>
        <dbReference type="ARBA" id="ARBA00022692"/>
    </source>
</evidence>
<evidence type="ECO:0000256" key="2">
    <source>
        <dbReference type="ARBA" id="ARBA00005551"/>
    </source>
</evidence>
<dbReference type="InterPro" id="IPR006037">
    <property type="entry name" value="RCK_C"/>
</dbReference>
<feature type="transmembrane region" description="Helical" evidence="8">
    <location>
        <begin position="6"/>
        <end position="23"/>
    </location>
</feature>
<dbReference type="Gene3D" id="3.30.70.1450">
    <property type="entry name" value="Regulator of K+ conductance, C-terminal domain"/>
    <property type="match status" value="1"/>
</dbReference>
<feature type="transmembrane region" description="Helical" evidence="8">
    <location>
        <begin position="218"/>
        <end position="251"/>
    </location>
</feature>
<feature type="transmembrane region" description="Helical" evidence="8">
    <location>
        <begin position="358"/>
        <end position="377"/>
    </location>
</feature>
<dbReference type="Proteomes" id="UP000199448">
    <property type="component" value="Unassembled WGS sequence"/>
</dbReference>
<keyword evidence="4" id="KW-0633">Potassium transport</keyword>
<sequence>MDFPLLQDIVILLGFSVVVVFVLQKIRLPSILGFLITGVIIGPYGLSLIENPEQVEVLSEIGVILLMFVIGMELTVNQLASIKRTVLYGGFLQVGLTITVAAVVYYFLGFPWNECVFIGFLFSLSSTAIVLKILQDRNEISAPHGRTALGLLIFQDIIVVPMMLFTPILAGGAVDMGREILLLLLKSGLVILLTYIGARYIVPRAMYVIAKTGSKELFLLSTITLCFAVAFLTASAGLSLAFGAFLAGLIISESEYSFQATSTILPFRELFISFFFISIGMLLQLDFFVKNMGLILMLVLVVFFVKGTIVALVTAILKYPLRTVVLTGLALFQIGEFSFILSRIGLESGLLTRTMNQYFLSVSVLSMLITPFVIIFSDKLSNFILNSPLQKPWKMIIKNPKMEDRSTLKDLDNHLLIVGYGINGRNLARAARFAKIPYVILELNAQIVRQERMNGEPIYYGDAVHEHILERVKMKKARVVVVAISDPQATKIIVANIRHLSPSVYLLVRTRYIKETENLLALGADEVIPEEFETSVEIFSRVLSNYLVPVDDLENLVDRIRADNYKMFQSQKRVSRTLTTPKIPDFKITCVRVMADAGEVAGKTINEIDVRKKFGVNVLAINRKDEMINSITPDQKILKNDLVFISGDQEHIDHFFKAVN</sequence>
<evidence type="ECO:0000256" key="3">
    <source>
        <dbReference type="ARBA" id="ARBA00022448"/>
    </source>
</evidence>
<feature type="transmembrane region" description="Helical" evidence="8">
    <location>
        <begin position="61"/>
        <end position="80"/>
    </location>
</feature>
<dbReference type="Gene3D" id="1.20.1530.20">
    <property type="match status" value="1"/>
</dbReference>
<dbReference type="GO" id="GO:0016020">
    <property type="term" value="C:membrane"/>
    <property type="evidence" value="ECO:0007669"/>
    <property type="project" value="UniProtKB-SubCell"/>
</dbReference>
<dbReference type="PANTHER" id="PTHR42751:SF3">
    <property type="entry name" value="SODIUM_GLUTAMATE SYMPORTER"/>
    <property type="match status" value="1"/>
</dbReference>
<gene>
    <name evidence="11" type="ORF">SAMN04488034_102528</name>
</gene>
<feature type="transmembrane region" description="Helical" evidence="8">
    <location>
        <begin position="296"/>
        <end position="317"/>
    </location>
</feature>
<feature type="transmembrane region" description="Helical" evidence="8">
    <location>
        <begin position="271"/>
        <end position="289"/>
    </location>
</feature>
<protein>
    <submittedName>
        <fullName evidence="11">Kef-type potassium/proton antiporter, CPA2 family</fullName>
    </submittedName>
</protein>
<keyword evidence="4" id="KW-0406">Ion transport</keyword>
<dbReference type="SUPFAM" id="SSF51735">
    <property type="entry name" value="NAD(P)-binding Rossmann-fold domains"/>
    <property type="match status" value="1"/>
</dbReference>
<dbReference type="Gene3D" id="3.40.50.720">
    <property type="entry name" value="NAD(P)-binding Rossmann-like Domain"/>
    <property type="match status" value="1"/>
</dbReference>
<evidence type="ECO:0000313" key="12">
    <source>
        <dbReference type="Proteomes" id="UP000199448"/>
    </source>
</evidence>
<dbReference type="OrthoDB" id="9781411at2"/>
<keyword evidence="7 8" id="KW-0472">Membrane</keyword>
<feature type="domain" description="RCK C-terminal" evidence="10">
    <location>
        <begin position="575"/>
        <end position="660"/>
    </location>
</feature>
<dbReference type="GO" id="GO:1902600">
    <property type="term" value="P:proton transmembrane transport"/>
    <property type="evidence" value="ECO:0007669"/>
    <property type="project" value="InterPro"/>
</dbReference>